<protein>
    <recommendedName>
        <fullName evidence="3">DGQHR domain-containing protein</fullName>
    </recommendedName>
</protein>
<sequence>MLSRADPRARPQEDVIGAYARAMREGCWVVNGSSIILSRSGRLLDGVQRLSACVATGIPLLTYLAENISDEAFHSIDQHRRRSLAGALKYRGYAHHQLLASLLIWLERYDERRMTEERQPPACWTKLDRILRVSPAPVEAVAASLAHPGLPLPELVRAMLLFMGHRADTAATERMLDAMLHPERYTWDEPGVLLHDLAERDQGNAEIRTVWLMALGIKALNATRRGERLRRLSWSEHPSGRRPAEPFPLMENYPGLPEAAPSPELPVSGTSLSCQIETIDAEAASRYLSMGPLPRQTSDAHVQALAADMSRGRWITNAQPICFSAAGRLLDGQHRLLAVVAAGTTIEAPVVHGLPEDAYTTYDGHQRRSAAADDPESGFGDQALATAMANLLWRYERRTEGVQYKRASATEIREILTQHPRLVALRGFARKMVQFGRSSVMGYGAYVIEREDPQLGSIFLNALVTGADLAAGHPILVLRNNLQRLRREKASQAEQLSALLAGWRRYKLHPASARDRQRLAEQRGEVR</sequence>
<dbReference type="Proteomes" id="UP001518990">
    <property type="component" value="Unassembled WGS sequence"/>
</dbReference>
<dbReference type="RefSeq" id="WP_207450104.1">
    <property type="nucleotide sequence ID" value="NZ_CP061091.1"/>
</dbReference>
<gene>
    <name evidence="1" type="ORF">IAI60_19275</name>
</gene>
<name>A0ABS3KKA3_9PROT</name>
<evidence type="ECO:0000313" key="1">
    <source>
        <dbReference type="EMBL" id="MBO1076761.1"/>
    </source>
</evidence>
<evidence type="ECO:0000313" key="2">
    <source>
        <dbReference type="Proteomes" id="UP001518990"/>
    </source>
</evidence>
<dbReference type="EMBL" id="JACTNF010000029">
    <property type="protein sequence ID" value="MBO1076761.1"/>
    <property type="molecule type" value="Genomic_DNA"/>
</dbReference>
<organism evidence="1 2">
    <name type="scientific">Roseomonas marmotae</name>
    <dbReference type="NCBI Taxonomy" id="2768161"/>
    <lineage>
        <taxon>Bacteria</taxon>
        <taxon>Pseudomonadati</taxon>
        <taxon>Pseudomonadota</taxon>
        <taxon>Alphaproteobacteria</taxon>
        <taxon>Acetobacterales</taxon>
        <taxon>Roseomonadaceae</taxon>
        <taxon>Roseomonas</taxon>
    </lineage>
</organism>
<keyword evidence="2" id="KW-1185">Reference proteome</keyword>
<evidence type="ECO:0008006" key="3">
    <source>
        <dbReference type="Google" id="ProtNLM"/>
    </source>
</evidence>
<comment type="caution">
    <text evidence="1">The sequence shown here is derived from an EMBL/GenBank/DDBJ whole genome shotgun (WGS) entry which is preliminary data.</text>
</comment>
<proteinExistence type="predicted"/>
<accession>A0ABS3KKA3</accession>
<reference evidence="1 2" key="1">
    <citation type="submission" date="2020-09" db="EMBL/GenBank/DDBJ databases">
        <title>Roseomonas.</title>
        <authorList>
            <person name="Zhu W."/>
        </authorList>
    </citation>
    <scope>NUCLEOTIDE SEQUENCE [LARGE SCALE GENOMIC DNA]</scope>
    <source>
        <strain evidence="1 2">1311</strain>
    </source>
</reference>